<organism evidence="2 3">
    <name type="scientific">Rhizophagus irregularis</name>
    <dbReference type="NCBI Taxonomy" id="588596"/>
    <lineage>
        <taxon>Eukaryota</taxon>
        <taxon>Fungi</taxon>
        <taxon>Fungi incertae sedis</taxon>
        <taxon>Mucoromycota</taxon>
        <taxon>Glomeromycotina</taxon>
        <taxon>Glomeromycetes</taxon>
        <taxon>Glomerales</taxon>
        <taxon>Glomeraceae</taxon>
        <taxon>Rhizophagus</taxon>
    </lineage>
</organism>
<dbReference type="AlphaFoldDB" id="A0A2I1HQL9"/>
<dbReference type="Proteomes" id="UP000234323">
    <property type="component" value="Unassembled WGS sequence"/>
</dbReference>
<gene>
    <name evidence="2" type="ORF">RhiirA4_485609</name>
</gene>
<evidence type="ECO:0000313" key="3">
    <source>
        <dbReference type="Proteomes" id="UP000234323"/>
    </source>
</evidence>
<accession>A0A2I1HQL9</accession>
<reference evidence="2 3" key="1">
    <citation type="submission" date="2015-10" db="EMBL/GenBank/DDBJ databases">
        <title>Genome analyses suggest a sexual origin of heterokaryosis in a supposedly ancient asexual fungus.</title>
        <authorList>
            <person name="Ropars J."/>
            <person name="Sedzielewska K."/>
            <person name="Noel J."/>
            <person name="Charron P."/>
            <person name="Farinelli L."/>
            <person name="Marton T."/>
            <person name="Kruger M."/>
            <person name="Pelin A."/>
            <person name="Brachmann A."/>
            <person name="Corradi N."/>
        </authorList>
    </citation>
    <scope>NUCLEOTIDE SEQUENCE [LARGE SCALE GENOMIC DNA]</scope>
    <source>
        <strain evidence="2 3">A4</strain>
    </source>
</reference>
<sequence length="125" mass="14710">MSLQNNKKKDKDNHKLRSHTQLRQSAASNLLEHGFMFGCMENFDEIQYLDTWKIWWSLNIWTCGNLLLQGPWTSDYNGSPTLWMREWCSLRRPVLGRVESWNFGGQPIFLDVWISVGRAGIFNPF</sequence>
<keyword evidence="3" id="KW-1185">Reference proteome</keyword>
<proteinExistence type="predicted"/>
<name>A0A2I1HQL9_9GLOM</name>
<protein>
    <submittedName>
        <fullName evidence="2">Uncharacterized protein</fullName>
    </submittedName>
</protein>
<evidence type="ECO:0000313" key="2">
    <source>
        <dbReference type="EMBL" id="PKY61093.1"/>
    </source>
</evidence>
<evidence type="ECO:0000256" key="1">
    <source>
        <dbReference type="SAM" id="MobiDB-lite"/>
    </source>
</evidence>
<comment type="caution">
    <text evidence="2">The sequence shown here is derived from an EMBL/GenBank/DDBJ whole genome shotgun (WGS) entry which is preliminary data.</text>
</comment>
<dbReference type="EMBL" id="LLXI01004926">
    <property type="protein sequence ID" value="PKY61093.1"/>
    <property type="molecule type" value="Genomic_DNA"/>
</dbReference>
<feature type="region of interest" description="Disordered" evidence="1">
    <location>
        <begin position="1"/>
        <end position="21"/>
    </location>
</feature>